<dbReference type="Pfam" id="PF13306">
    <property type="entry name" value="LRR_5"/>
    <property type="match status" value="1"/>
</dbReference>
<proteinExistence type="predicted"/>
<feature type="region of interest" description="Disordered" evidence="1">
    <location>
        <begin position="103"/>
        <end position="124"/>
    </location>
</feature>
<feature type="compositionally biased region" description="Acidic residues" evidence="1">
    <location>
        <begin position="112"/>
        <end position="124"/>
    </location>
</feature>
<dbReference type="Gene3D" id="3.80.10.10">
    <property type="entry name" value="Ribonuclease Inhibitor"/>
    <property type="match status" value="1"/>
</dbReference>
<dbReference type="AlphaFoldDB" id="A0A9W7A5C8"/>
<name>A0A9W7A5C8_9STRA</name>
<reference evidence="3" key="1">
    <citation type="journal article" date="2023" name="Commun. Biol.">
        <title>Genome analysis of Parmales, the sister group of diatoms, reveals the evolutionary specialization of diatoms from phago-mixotrophs to photoautotrophs.</title>
        <authorList>
            <person name="Ban H."/>
            <person name="Sato S."/>
            <person name="Yoshikawa S."/>
            <person name="Yamada K."/>
            <person name="Nakamura Y."/>
            <person name="Ichinomiya M."/>
            <person name="Sato N."/>
            <person name="Blanc-Mathieu R."/>
            <person name="Endo H."/>
            <person name="Kuwata A."/>
            <person name="Ogata H."/>
        </authorList>
    </citation>
    <scope>NUCLEOTIDE SEQUENCE [LARGE SCALE GENOMIC DNA]</scope>
    <source>
        <strain evidence="3">NIES 3701</strain>
    </source>
</reference>
<gene>
    <name evidence="2" type="ORF">TrST_g10200</name>
</gene>
<accession>A0A9W7A5C8</accession>
<evidence type="ECO:0000256" key="1">
    <source>
        <dbReference type="SAM" id="MobiDB-lite"/>
    </source>
</evidence>
<comment type="caution">
    <text evidence="2">The sequence shown here is derived from an EMBL/GenBank/DDBJ whole genome shotgun (WGS) entry which is preliminary data.</text>
</comment>
<dbReference type="Proteomes" id="UP001165085">
    <property type="component" value="Unassembled WGS sequence"/>
</dbReference>
<evidence type="ECO:0000313" key="2">
    <source>
        <dbReference type="EMBL" id="GMH66087.1"/>
    </source>
</evidence>
<protein>
    <submittedName>
        <fullName evidence="2">Uncharacterized protein</fullName>
    </submittedName>
</protein>
<dbReference type="InterPro" id="IPR032675">
    <property type="entry name" value="LRR_dom_sf"/>
</dbReference>
<organism evidence="2 3">
    <name type="scientific">Triparma strigata</name>
    <dbReference type="NCBI Taxonomy" id="1606541"/>
    <lineage>
        <taxon>Eukaryota</taxon>
        <taxon>Sar</taxon>
        <taxon>Stramenopiles</taxon>
        <taxon>Ochrophyta</taxon>
        <taxon>Bolidophyceae</taxon>
        <taxon>Parmales</taxon>
        <taxon>Triparmaceae</taxon>
        <taxon>Triparma</taxon>
    </lineage>
</organism>
<sequence>MMEEVTKVVFPLNITEVGDRVCCEASKLIVVDIPEGITIIGEGSFACCSSLKDIKFPKSLTSIDSTSFISCSSLEQVDLLHTHVQELGGFAFGNCTSLREMKDTPCVPSSSDDSDPFDEEGDSE</sequence>
<keyword evidence="3" id="KW-1185">Reference proteome</keyword>
<dbReference type="EMBL" id="BRXY01000105">
    <property type="protein sequence ID" value="GMH66087.1"/>
    <property type="molecule type" value="Genomic_DNA"/>
</dbReference>
<dbReference type="SUPFAM" id="SSF52058">
    <property type="entry name" value="L domain-like"/>
    <property type="match status" value="1"/>
</dbReference>
<dbReference type="InterPro" id="IPR026906">
    <property type="entry name" value="LRR_5"/>
</dbReference>
<evidence type="ECO:0000313" key="3">
    <source>
        <dbReference type="Proteomes" id="UP001165085"/>
    </source>
</evidence>